<dbReference type="EMBL" id="NXNI01000001">
    <property type="protein sequence ID" value="PCR92255.1"/>
    <property type="molecule type" value="Genomic_DNA"/>
</dbReference>
<dbReference type="AlphaFoldDB" id="A0A2A5QZI3"/>
<evidence type="ECO:0000313" key="2">
    <source>
        <dbReference type="Proteomes" id="UP000219689"/>
    </source>
</evidence>
<sequence length="62" mass="6635">MDASELKSLVGWLFDVGRVPRVITATPAIASQTLRLVVTLGRLPLEPPFEALFTGPAKAMGQ</sequence>
<protein>
    <submittedName>
        <fullName evidence="1">Uncharacterized protein</fullName>
    </submittedName>
</protein>
<keyword evidence="2" id="KW-1185">Reference proteome</keyword>
<comment type="caution">
    <text evidence="1">The sequence shown here is derived from an EMBL/GenBank/DDBJ whole genome shotgun (WGS) entry which is preliminary data.</text>
</comment>
<evidence type="ECO:0000313" key="1">
    <source>
        <dbReference type="EMBL" id="PCR92255.1"/>
    </source>
</evidence>
<name>A0A2A5QZI3_9EURY</name>
<gene>
    <name evidence="1" type="ORF">CP557_17980</name>
</gene>
<dbReference type="Proteomes" id="UP000219689">
    <property type="component" value="Unassembled WGS sequence"/>
</dbReference>
<accession>A0A2A5QZI3</accession>
<proteinExistence type="predicted"/>
<reference evidence="1 2" key="1">
    <citation type="submission" date="2017-09" db="EMBL/GenBank/DDBJ databases">
        <title>Genome sequences of Natrinema ejinorence JCM 13890T.</title>
        <authorList>
            <person name="Roh S.W."/>
            <person name="Kim Y.B."/>
            <person name="Kim J.Y."/>
        </authorList>
    </citation>
    <scope>NUCLEOTIDE SEQUENCE [LARGE SCALE GENOMIC DNA]</scope>
    <source>
        <strain evidence="1 2">JCM 13890</strain>
    </source>
</reference>
<organism evidence="1 2">
    <name type="scientific">Natrinema ejinorense</name>
    <dbReference type="NCBI Taxonomy" id="373386"/>
    <lineage>
        <taxon>Archaea</taxon>
        <taxon>Methanobacteriati</taxon>
        <taxon>Methanobacteriota</taxon>
        <taxon>Stenosarchaea group</taxon>
        <taxon>Halobacteria</taxon>
        <taxon>Halobacteriales</taxon>
        <taxon>Natrialbaceae</taxon>
        <taxon>Natrinema</taxon>
    </lineage>
</organism>